<dbReference type="RefSeq" id="XP_033398436.1">
    <property type="nucleotide sequence ID" value="XM_033543089.1"/>
</dbReference>
<organism evidence="1 2">
    <name type="scientific">Aplosporella prunicola CBS 121167</name>
    <dbReference type="NCBI Taxonomy" id="1176127"/>
    <lineage>
        <taxon>Eukaryota</taxon>
        <taxon>Fungi</taxon>
        <taxon>Dikarya</taxon>
        <taxon>Ascomycota</taxon>
        <taxon>Pezizomycotina</taxon>
        <taxon>Dothideomycetes</taxon>
        <taxon>Dothideomycetes incertae sedis</taxon>
        <taxon>Botryosphaeriales</taxon>
        <taxon>Aplosporellaceae</taxon>
        <taxon>Aplosporella</taxon>
    </lineage>
</organism>
<dbReference type="EMBL" id="ML995483">
    <property type="protein sequence ID" value="KAF2142724.1"/>
    <property type="molecule type" value="Genomic_DNA"/>
</dbReference>
<accession>A0A6A6BHK1</accession>
<dbReference type="Proteomes" id="UP000799438">
    <property type="component" value="Unassembled WGS sequence"/>
</dbReference>
<dbReference type="GeneID" id="54300586"/>
<evidence type="ECO:0000313" key="2">
    <source>
        <dbReference type="Proteomes" id="UP000799438"/>
    </source>
</evidence>
<gene>
    <name evidence="1" type="ORF">K452DRAFT_307659</name>
</gene>
<dbReference type="AlphaFoldDB" id="A0A6A6BHK1"/>
<protein>
    <submittedName>
        <fullName evidence="1">Uncharacterized protein</fullName>
    </submittedName>
</protein>
<name>A0A6A6BHK1_9PEZI</name>
<keyword evidence="2" id="KW-1185">Reference proteome</keyword>
<evidence type="ECO:0000313" key="1">
    <source>
        <dbReference type="EMBL" id="KAF2142724.1"/>
    </source>
</evidence>
<proteinExistence type="predicted"/>
<sequence length="116" mass="12657">MPAYDVGLNRICAEMALPLTTTFTAPADCSLKFTPVTTATRADSAYQTLIQDLNDVSCHPPGYSPQCTGYSYPTFSPGTCPYGYYTAYNIPQSGAKTLAVCCKTYVRHFPYSRVQA</sequence>
<reference evidence="1" key="1">
    <citation type="journal article" date="2020" name="Stud. Mycol.">
        <title>101 Dothideomycetes genomes: a test case for predicting lifestyles and emergence of pathogens.</title>
        <authorList>
            <person name="Haridas S."/>
            <person name="Albert R."/>
            <person name="Binder M."/>
            <person name="Bloem J."/>
            <person name="Labutti K."/>
            <person name="Salamov A."/>
            <person name="Andreopoulos B."/>
            <person name="Baker S."/>
            <person name="Barry K."/>
            <person name="Bills G."/>
            <person name="Bluhm B."/>
            <person name="Cannon C."/>
            <person name="Castanera R."/>
            <person name="Culley D."/>
            <person name="Daum C."/>
            <person name="Ezra D."/>
            <person name="Gonzalez J."/>
            <person name="Henrissat B."/>
            <person name="Kuo A."/>
            <person name="Liang C."/>
            <person name="Lipzen A."/>
            <person name="Lutzoni F."/>
            <person name="Magnuson J."/>
            <person name="Mondo S."/>
            <person name="Nolan M."/>
            <person name="Ohm R."/>
            <person name="Pangilinan J."/>
            <person name="Park H.-J."/>
            <person name="Ramirez L."/>
            <person name="Alfaro M."/>
            <person name="Sun H."/>
            <person name="Tritt A."/>
            <person name="Yoshinaga Y."/>
            <person name="Zwiers L.-H."/>
            <person name="Turgeon B."/>
            <person name="Goodwin S."/>
            <person name="Spatafora J."/>
            <person name="Crous P."/>
            <person name="Grigoriev I."/>
        </authorList>
    </citation>
    <scope>NUCLEOTIDE SEQUENCE</scope>
    <source>
        <strain evidence="1">CBS 121167</strain>
    </source>
</reference>